<comment type="cofactor">
    <cofactor evidence="1">
        <name>FAD</name>
        <dbReference type="ChEBI" id="CHEBI:57692"/>
    </cofactor>
</comment>
<dbReference type="InterPro" id="IPR036188">
    <property type="entry name" value="FAD/NAD-bd_sf"/>
</dbReference>
<dbReference type="EMBL" id="JAIFTH010002164">
    <property type="protein sequence ID" value="KAG9508419.1"/>
    <property type="molecule type" value="Genomic_DNA"/>
</dbReference>
<evidence type="ECO:0000256" key="3">
    <source>
        <dbReference type="ARBA" id="ARBA00022827"/>
    </source>
</evidence>
<evidence type="ECO:0000256" key="4">
    <source>
        <dbReference type="ARBA" id="ARBA00022857"/>
    </source>
</evidence>
<dbReference type="InterPro" id="IPR002938">
    <property type="entry name" value="FAD-bd"/>
</dbReference>
<keyword evidence="6" id="KW-0503">Monooxygenase</keyword>
<proteinExistence type="predicted"/>
<evidence type="ECO:0000256" key="6">
    <source>
        <dbReference type="ARBA" id="ARBA00023033"/>
    </source>
</evidence>
<keyword evidence="4" id="KW-0521">NADP</keyword>
<evidence type="ECO:0000256" key="1">
    <source>
        <dbReference type="ARBA" id="ARBA00001974"/>
    </source>
</evidence>
<evidence type="ECO:0000313" key="9">
    <source>
        <dbReference type="Proteomes" id="UP000825002"/>
    </source>
</evidence>
<organism evidence="8 9">
    <name type="scientific">Fragariocoptes setiger</name>
    <dbReference type="NCBI Taxonomy" id="1670756"/>
    <lineage>
        <taxon>Eukaryota</taxon>
        <taxon>Metazoa</taxon>
        <taxon>Ecdysozoa</taxon>
        <taxon>Arthropoda</taxon>
        <taxon>Chelicerata</taxon>
        <taxon>Arachnida</taxon>
        <taxon>Acari</taxon>
        <taxon>Acariformes</taxon>
        <taxon>Trombidiformes</taxon>
        <taxon>Prostigmata</taxon>
        <taxon>Eupodina</taxon>
        <taxon>Eriophyoidea</taxon>
        <taxon>Phytoptidae</taxon>
        <taxon>Fragariocoptes</taxon>
    </lineage>
</organism>
<evidence type="ECO:0000313" key="8">
    <source>
        <dbReference type="EMBL" id="KAG9508419.1"/>
    </source>
</evidence>
<keyword evidence="5" id="KW-0560">Oxidoreductase</keyword>
<evidence type="ECO:0000256" key="2">
    <source>
        <dbReference type="ARBA" id="ARBA00022630"/>
    </source>
</evidence>
<dbReference type="Gene3D" id="3.50.50.60">
    <property type="entry name" value="FAD/NAD(P)-binding domain"/>
    <property type="match status" value="1"/>
</dbReference>
<evidence type="ECO:0000259" key="7">
    <source>
        <dbReference type="Pfam" id="PF01494"/>
    </source>
</evidence>
<feature type="non-terminal residue" evidence="8">
    <location>
        <position position="429"/>
    </location>
</feature>
<protein>
    <submittedName>
        <fullName evidence="8">Kynurenine 3-monooxygenase</fullName>
    </submittedName>
</protein>
<comment type="caution">
    <text evidence="8">The sequence shown here is derived from an EMBL/GenBank/DDBJ whole genome shotgun (WGS) entry which is preliminary data.</text>
</comment>
<reference evidence="8 9" key="1">
    <citation type="submission" date="2020-10" db="EMBL/GenBank/DDBJ databases">
        <authorList>
            <person name="Klimov P.B."/>
            <person name="Dyachkov S.M."/>
            <person name="Chetverikov P.E."/>
        </authorList>
    </citation>
    <scope>NUCLEOTIDE SEQUENCE [LARGE SCALE GENOMIC DNA]</scope>
    <source>
        <strain evidence="8">BMOC 18-1129-001#AD2665</strain>
        <tissue evidence="8">Entire mites</tissue>
    </source>
</reference>
<dbReference type="PRINTS" id="PR00420">
    <property type="entry name" value="RNGMNOXGNASE"/>
</dbReference>
<dbReference type="PANTHER" id="PTHR46028">
    <property type="entry name" value="KYNURENINE 3-MONOOXYGENASE"/>
    <property type="match status" value="1"/>
</dbReference>
<dbReference type="SUPFAM" id="SSF51905">
    <property type="entry name" value="FAD/NAD(P)-binding domain"/>
    <property type="match status" value="1"/>
</dbReference>
<dbReference type="Proteomes" id="UP000825002">
    <property type="component" value="Unassembled WGS sequence"/>
</dbReference>
<feature type="domain" description="FAD-binding" evidence="7">
    <location>
        <begin position="55"/>
        <end position="316"/>
    </location>
</feature>
<dbReference type="PANTHER" id="PTHR46028:SF2">
    <property type="entry name" value="KYNURENINE 3-MONOOXYGENASE"/>
    <property type="match status" value="1"/>
</dbReference>
<keyword evidence="9" id="KW-1185">Reference proteome</keyword>
<sequence length="429" mass="49529">HDGRSERGYFGRSINLAISHRGLSALNRLNLDSFVMENAVPMGARMIHSTDGIQHPIQYDPDGRCINSIERAALNNFLLSHAESLPNVKLHFNHKLVSMNVDLDKPELTFEVPRTEQEQKSIDFRTYKFELVIACDGAYSTVRSLLMRSMRLNFSQTYIEHGYMEFRIPPIQKDQGNNLYAMKENYLHIWPRGQFMMIALPNKDASFTCTLFMPMLMFNGLKKEPQKGIAFFEKYFADSIPLIGAANILSTFKTMRASPMVSIKCNPYHYKNKVVIMGDAAHAMVPFYGQGMNCGFEDCLVFEEILDEMYNGNFELSLREFTRHRCPNGQAMSELALYNYIEMRDLVNSKVFLIRKALDQLLYRMFPKTWISLYTMVTFTRIPIRECVERRERQYRLLATTVKATAFTGAICVALAAFKRRKFLASLMI</sequence>
<keyword evidence="3" id="KW-0274">FAD</keyword>
<gene>
    <name evidence="8" type="primary">kmo</name>
    <name evidence="8" type="ORF">GZH46_03088</name>
</gene>
<accession>A0ABQ7S4R7</accession>
<dbReference type="Pfam" id="PF01494">
    <property type="entry name" value="FAD_binding_3"/>
    <property type="match status" value="1"/>
</dbReference>
<evidence type="ECO:0000256" key="5">
    <source>
        <dbReference type="ARBA" id="ARBA00023002"/>
    </source>
</evidence>
<feature type="non-terminal residue" evidence="8">
    <location>
        <position position="1"/>
    </location>
</feature>
<keyword evidence="2" id="KW-0285">Flavoprotein</keyword>
<name>A0ABQ7S4R7_9ACAR</name>